<dbReference type="EMBL" id="LWDD02004606">
    <property type="protein sequence ID" value="KAE8234993.1"/>
    <property type="molecule type" value="Genomic_DNA"/>
</dbReference>
<gene>
    <name evidence="3" type="ORF">A4X03_0g9951</name>
</gene>
<feature type="region of interest" description="Disordered" evidence="1">
    <location>
        <begin position="1"/>
        <end position="41"/>
    </location>
</feature>
<dbReference type="Proteomes" id="UP000077671">
    <property type="component" value="Unassembled WGS sequence"/>
</dbReference>
<feature type="non-terminal residue" evidence="3">
    <location>
        <position position="1"/>
    </location>
</feature>
<dbReference type="AlphaFoldDB" id="A0A8T8S889"/>
<accession>A0A8T8S889</accession>
<evidence type="ECO:0000313" key="4">
    <source>
        <dbReference type="Proteomes" id="UP000077671"/>
    </source>
</evidence>
<organism evidence="3 4">
    <name type="scientific">Tilletia caries</name>
    <name type="common">wheat bunt fungus</name>
    <dbReference type="NCBI Taxonomy" id="13290"/>
    <lineage>
        <taxon>Eukaryota</taxon>
        <taxon>Fungi</taxon>
        <taxon>Dikarya</taxon>
        <taxon>Basidiomycota</taxon>
        <taxon>Ustilaginomycotina</taxon>
        <taxon>Exobasidiomycetes</taxon>
        <taxon>Tilletiales</taxon>
        <taxon>Tilletiaceae</taxon>
        <taxon>Tilletia</taxon>
    </lineage>
</organism>
<dbReference type="InterPro" id="IPR043824">
    <property type="entry name" value="DUF5801"/>
</dbReference>
<feature type="domain" description="DUF5801" evidence="2">
    <location>
        <begin position="152"/>
        <end position="296"/>
    </location>
</feature>
<evidence type="ECO:0000256" key="1">
    <source>
        <dbReference type="SAM" id="MobiDB-lite"/>
    </source>
</evidence>
<reference evidence="3" key="2">
    <citation type="journal article" date="2019" name="IMA Fungus">
        <title>Genome sequencing and comparison of five Tilletia species to identify candidate genes for the detection of regulated species infecting wheat.</title>
        <authorList>
            <person name="Nguyen H.D.T."/>
            <person name="Sultana T."/>
            <person name="Kesanakurti P."/>
            <person name="Hambleton S."/>
        </authorList>
    </citation>
    <scope>NUCLEOTIDE SEQUENCE</scope>
    <source>
        <strain evidence="3">DAOMC 238032</strain>
    </source>
</reference>
<dbReference type="Pfam" id="PF19116">
    <property type="entry name" value="DUF5801"/>
    <property type="match status" value="1"/>
</dbReference>
<evidence type="ECO:0000313" key="3">
    <source>
        <dbReference type="EMBL" id="KAE8234993.1"/>
    </source>
</evidence>
<feature type="non-terminal residue" evidence="3">
    <location>
        <position position="336"/>
    </location>
</feature>
<reference evidence="3" key="1">
    <citation type="submission" date="2016-04" db="EMBL/GenBank/DDBJ databases">
        <authorList>
            <person name="Nguyen H.D."/>
            <person name="Kesanakurti P."/>
            <person name="Cullis J."/>
            <person name="Levesque C.A."/>
            <person name="Hambleton S."/>
        </authorList>
    </citation>
    <scope>NUCLEOTIDE SEQUENCE</scope>
    <source>
        <strain evidence="3">DAOMC 238032</strain>
    </source>
</reference>
<proteinExistence type="predicted"/>
<comment type="caution">
    <text evidence="3">The sequence shown here is derived from an EMBL/GenBank/DDBJ whole genome shotgun (WGS) entry which is preliminary data.</text>
</comment>
<evidence type="ECO:0000259" key="2">
    <source>
        <dbReference type="Pfam" id="PF19116"/>
    </source>
</evidence>
<protein>
    <recommendedName>
        <fullName evidence="2">DUF5801 domain-containing protein</fullName>
    </recommendedName>
</protein>
<sequence>GAVSEEGFPKIGLKDTDGDDDTTDEASISGTFPATDPEGGPLTFAFGLPTTPLKSNGQVIQWVIENDVLFGYTGTGEGRIDIIRAEISGNGYTITLLGQIDHPDKTTEDVVSLQIPVIATDVGGLSTTANMTVRIEDDSPEADIYWNEGRLLLDETGTVEGEDDFFTGYGPALDSASGRVFWTDGSKTGGDVRGSSTTFSLELTGTGATTLQTTDGKAISLHKVGEVIEGRTADGKVVFAIAVDEEGTMHVSQYLALKHPDKDDHDDALDLDGLINAVVTVVDGDGDKDVARMDVGQHIVFRDDGPTLAETLTFTAAENDILNLRSEGSSPFSYEA</sequence>
<name>A0A8T8S889_9BASI</name>